<dbReference type="EMBL" id="RBWX01000007">
    <property type="protein sequence ID" value="RKS91154.1"/>
    <property type="molecule type" value="Genomic_DNA"/>
</dbReference>
<dbReference type="SUPFAM" id="SSF49464">
    <property type="entry name" value="Carboxypeptidase regulatory domain-like"/>
    <property type="match status" value="1"/>
</dbReference>
<dbReference type="PANTHER" id="PTHR40980:SF4">
    <property type="entry name" value="TONB-DEPENDENT RECEPTOR-LIKE BETA-BARREL DOMAIN-CONTAINING PROTEIN"/>
    <property type="match status" value="1"/>
</dbReference>
<evidence type="ECO:0000313" key="10">
    <source>
        <dbReference type="Proteomes" id="UP000275727"/>
    </source>
</evidence>
<accession>A0AAD1D5C4</accession>
<dbReference type="Proteomes" id="UP000275727">
    <property type="component" value="Chromosome"/>
</dbReference>
<name>A0AAD1D5C4_SPHMI</name>
<evidence type="ECO:0000313" key="11">
    <source>
        <dbReference type="Proteomes" id="UP000276029"/>
    </source>
</evidence>
<evidence type="ECO:0000256" key="5">
    <source>
        <dbReference type="SAM" id="SignalP"/>
    </source>
</evidence>
<feature type="signal peptide" evidence="5">
    <location>
        <begin position="1"/>
        <end position="31"/>
    </location>
</feature>
<evidence type="ECO:0000256" key="1">
    <source>
        <dbReference type="ARBA" id="ARBA00004442"/>
    </source>
</evidence>
<keyword evidence="8" id="KW-0675">Receptor</keyword>
<keyword evidence="11" id="KW-1185">Reference proteome</keyword>
<proteinExistence type="inferred from homology"/>
<dbReference type="Gene3D" id="2.60.40.1120">
    <property type="entry name" value="Carboxypeptidase-like, regulatory domain"/>
    <property type="match status" value="1"/>
</dbReference>
<dbReference type="Pfam" id="PF00593">
    <property type="entry name" value="TonB_dep_Rec_b-barrel"/>
    <property type="match status" value="1"/>
</dbReference>
<reference evidence="8 10" key="1">
    <citation type="submission" date="2018-06" db="EMBL/GenBank/DDBJ databases">
        <title>Complete Genome Sequence of the Microcystin-Degrading Bacterium Sphingosinicella microcystinivorans Strain B-9.</title>
        <authorList>
            <person name="Jin H."/>
            <person name="Nishizawa T."/>
            <person name="Guo Y."/>
            <person name="Nishizawa A."/>
            <person name="Park H."/>
            <person name="Kato H."/>
            <person name="Tsuji K."/>
            <person name="Harada K."/>
        </authorList>
    </citation>
    <scope>NUCLEOTIDE SEQUENCE [LARGE SCALE GENOMIC DNA]</scope>
    <source>
        <strain evidence="8 10">B9</strain>
    </source>
</reference>
<dbReference type="AlphaFoldDB" id="A0AAD1D5C4"/>
<dbReference type="Pfam" id="PF13715">
    <property type="entry name" value="CarbopepD_reg_2"/>
    <property type="match status" value="1"/>
</dbReference>
<dbReference type="InterPro" id="IPR000531">
    <property type="entry name" value="Beta-barrel_TonB"/>
</dbReference>
<evidence type="ECO:0000313" key="9">
    <source>
        <dbReference type="EMBL" id="RKS91154.1"/>
    </source>
</evidence>
<comment type="subcellular location">
    <subcellularLocation>
        <location evidence="1 4">Cell outer membrane</location>
    </subcellularLocation>
</comment>
<comment type="similarity">
    <text evidence="4">Belongs to the TonB-dependent receptor family.</text>
</comment>
<dbReference type="Proteomes" id="UP000276029">
    <property type="component" value="Unassembled WGS sequence"/>
</dbReference>
<dbReference type="NCBIfam" id="TIGR01782">
    <property type="entry name" value="TonB-Xanth-Caul"/>
    <property type="match status" value="1"/>
</dbReference>
<dbReference type="GO" id="GO:0009279">
    <property type="term" value="C:cell outer membrane"/>
    <property type="evidence" value="ECO:0007669"/>
    <property type="project" value="UniProtKB-SubCell"/>
</dbReference>
<evidence type="ECO:0000256" key="2">
    <source>
        <dbReference type="ARBA" id="ARBA00023136"/>
    </source>
</evidence>
<dbReference type="InterPro" id="IPR036942">
    <property type="entry name" value="Beta-barrel_TonB_sf"/>
</dbReference>
<dbReference type="SUPFAM" id="SSF56935">
    <property type="entry name" value="Porins"/>
    <property type="match status" value="1"/>
</dbReference>
<reference evidence="9 11" key="2">
    <citation type="submission" date="2018-10" db="EMBL/GenBank/DDBJ databases">
        <title>Genomic Encyclopedia of Type Strains, Phase IV (KMG-IV): sequencing the most valuable type-strain genomes for metagenomic binning, comparative biology and taxonomic classification.</title>
        <authorList>
            <person name="Goeker M."/>
        </authorList>
    </citation>
    <scope>NUCLEOTIDE SEQUENCE [LARGE SCALE GENOMIC DNA]</scope>
    <source>
        <strain evidence="9 11">DSM 19791</strain>
    </source>
</reference>
<dbReference type="Gene3D" id="2.40.170.20">
    <property type="entry name" value="TonB-dependent receptor, beta-barrel domain"/>
    <property type="match status" value="2"/>
</dbReference>
<keyword evidence="2 4" id="KW-0472">Membrane</keyword>
<evidence type="ECO:0000259" key="6">
    <source>
        <dbReference type="Pfam" id="PF00593"/>
    </source>
</evidence>
<gene>
    <name evidence="9" type="ORF">DFR51_0707</name>
    <name evidence="8" type="ORF">SmB9_17760</name>
</gene>
<dbReference type="EMBL" id="AP018711">
    <property type="protein sequence ID" value="BBE34118.1"/>
    <property type="molecule type" value="Genomic_DNA"/>
</dbReference>
<feature type="chain" id="PRO_5042085028" evidence="5">
    <location>
        <begin position="32"/>
        <end position="965"/>
    </location>
</feature>
<keyword evidence="4" id="KW-0798">TonB box</keyword>
<evidence type="ECO:0000259" key="7">
    <source>
        <dbReference type="Pfam" id="PF07715"/>
    </source>
</evidence>
<dbReference type="Pfam" id="PF07715">
    <property type="entry name" value="Plug"/>
    <property type="match status" value="1"/>
</dbReference>
<sequence>MSRFRSITRLTACLLCSSGAFVIAQPSQAFAQTTGTAETADAALSGRVWQAATQAALSGVIVRILETGQSTTTDTQGGYRFTGLSAGTYTLSFDYLGYPTRSESVRIAPGMVAAHDVMLGEDDATILVVGQRGAQAQALSRQRAADNVRNVVSADQAGRFPDFNAAESLRRVPGISVQREVDAGEGRYISIRGLDSGLNNTKINGMNAAQPEKENRRVPLDMIQTSALSSITVHKTLLPDQDADGIGGAVVLETATAFDYRGPVIDFTASGFYHDLSDKVQPMVEGTLATRFGADDRFGILVSGAWSKRKTRGFVFYQDEDYLSFVEDDPASGVTPLQYHLTEYDNERENISANVALNWAVSDATELTFKGSFNRLFDKELSHALYFEAGTDEYDDDGNLILSEPGTANIFNQYEETELTQQSYVLSGKSRAGTVTFDYGVGYSTGKREEPFDNEVAFTKELESNLLGYDYSGRFPIPNLTPADVAAIADPDGYVLGYNDIDQDDSENTRWAANFDVTWEPSGSWLRTVKAGVKVERSRRKLFEANIMELTGPLTMEEFGVGPFIDPAVVGAPYAPWLSLDIGNLMRWRQYSQSLIDGNPDFVNEYVEDGGIPIDEDSYTSDEDTYAGYVMAKGVWGNWDVVGGVRIDHTRVSSTNWELIELEDEDPVYNRVKGKANYTSVLPRLQVNYRPSDNFVVRGAFYTSIARPEALYISGATEISEEDGEVDVTIGNPGLKPAYAYNFDLSVERYFGSIGILSAGVYYKKIDRFIFSEIAPETEADRTRFENDPRLAGKVIDDVITYTNGKSAEIYGVEFNLVRQFPELPGAFGGLGVYANATFQKSKADTGLDGVSKGDFFNAPEAIVTGAVTYQKYGIEASLAYSWRDRQTARFSSYNTRIVEEAHGSLDGQFSYQFTPRFKLFVNAVDILNSGKDPILDERYGEGSRYLEGASYTGRTVTFGVNASF</sequence>
<dbReference type="InterPro" id="IPR037066">
    <property type="entry name" value="Plug_dom_sf"/>
</dbReference>
<evidence type="ECO:0000313" key="8">
    <source>
        <dbReference type="EMBL" id="BBE34118.1"/>
    </source>
</evidence>
<dbReference type="PANTHER" id="PTHR40980">
    <property type="entry name" value="PLUG DOMAIN-CONTAINING PROTEIN"/>
    <property type="match status" value="1"/>
</dbReference>
<evidence type="ECO:0000256" key="4">
    <source>
        <dbReference type="RuleBase" id="RU003357"/>
    </source>
</evidence>
<keyword evidence="5" id="KW-0732">Signal</keyword>
<dbReference type="InterPro" id="IPR008969">
    <property type="entry name" value="CarboxyPept-like_regulatory"/>
</dbReference>
<dbReference type="Gene3D" id="2.170.130.10">
    <property type="entry name" value="TonB-dependent receptor, plug domain"/>
    <property type="match status" value="1"/>
</dbReference>
<feature type="domain" description="TonB-dependent receptor plug" evidence="7">
    <location>
        <begin position="143"/>
        <end position="248"/>
    </location>
</feature>
<feature type="domain" description="TonB-dependent receptor-like beta-barrel" evidence="6">
    <location>
        <begin position="469"/>
        <end position="924"/>
    </location>
</feature>
<organism evidence="8 10">
    <name type="scientific">Sphingosinicella microcystinivorans</name>
    <dbReference type="NCBI Taxonomy" id="335406"/>
    <lineage>
        <taxon>Bacteria</taxon>
        <taxon>Pseudomonadati</taxon>
        <taxon>Pseudomonadota</taxon>
        <taxon>Alphaproteobacteria</taxon>
        <taxon>Sphingomonadales</taxon>
        <taxon>Sphingosinicellaceae</taxon>
        <taxon>Sphingosinicella</taxon>
    </lineage>
</organism>
<evidence type="ECO:0000256" key="3">
    <source>
        <dbReference type="ARBA" id="ARBA00023237"/>
    </source>
</evidence>
<dbReference type="InterPro" id="IPR012910">
    <property type="entry name" value="Plug_dom"/>
</dbReference>
<protein>
    <submittedName>
        <fullName evidence="8">TonB-dependent receptor</fullName>
    </submittedName>
</protein>
<dbReference type="RefSeq" id="WP_160119143.1">
    <property type="nucleotide sequence ID" value="NZ_AP018711.1"/>
</dbReference>
<dbReference type="InterPro" id="IPR010104">
    <property type="entry name" value="TonB_rcpt_bac"/>
</dbReference>
<dbReference type="KEGG" id="smic:SmB9_17760"/>
<keyword evidence="3" id="KW-0998">Cell outer membrane</keyword>